<keyword evidence="2" id="KW-1185">Reference proteome</keyword>
<comment type="caution">
    <text evidence="1">The sequence shown here is derived from an EMBL/GenBank/DDBJ whole genome shotgun (WGS) entry which is preliminary data.</text>
</comment>
<evidence type="ECO:0000313" key="1">
    <source>
        <dbReference type="EMBL" id="KRX05282.1"/>
    </source>
</evidence>
<evidence type="ECO:0000313" key="2">
    <source>
        <dbReference type="Proteomes" id="UP000054937"/>
    </source>
</evidence>
<dbReference type="Proteomes" id="UP000054937">
    <property type="component" value="Unassembled WGS sequence"/>
</dbReference>
<proteinExistence type="predicted"/>
<dbReference type="InParanoid" id="A0A0V0QSI9"/>
<protein>
    <submittedName>
        <fullName evidence="1">Uncharacterized protein</fullName>
    </submittedName>
</protein>
<name>A0A0V0QSI9_PSEPJ</name>
<gene>
    <name evidence="1" type="ORF">PPERSA_00583</name>
</gene>
<accession>A0A0V0QSI9</accession>
<dbReference type="AlphaFoldDB" id="A0A0V0QSI9"/>
<organism evidence="1 2">
    <name type="scientific">Pseudocohnilembus persalinus</name>
    <name type="common">Ciliate</name>
    <dbReference type="NCBI Taxonomy" id="266149"/>
    <lineage>
        <taxon>Eukaryota</taxon>
        <taxon>Sar</taxon>
        <taxon>Alveolata</taxon>
        <taxon>Ciliophora</taxon>
        <taxon>Intramacronucleata</taxon>
        <taxon>Oligohymenophorea</taxon>
        <taxon>Scuticociliatia</taxon>
        <taxon>Philasterida</taxon>
        <taxon>Pseudocohnilembidae</taxon>
        <taxon>Pseudocohnilembus</taxon>
    </lineage>
</organism>
<sequence length="426" mass="50667">MMSIIPTPHKQNGILPQYNMFNNQQQTVYYPILIQNNTSQINENLTNKTIVKVKSNSLSDQISQSTNDSPQEMVSLEEKDTVDSISQLSKSSYSTDLNNINLNQENKIHSNQGPQNISNPIYSPQKLQKNNDSCIRQYSSLEKSQSVDRATIQNLNQNFNQSQNQNQALLNQEITQTINQSQQQVQLNEEAEDYYTKTKKEQIRKYQQKKSTHTTHLYYIDQTEQLFDFLGLDIEEYYQYINQKKQTSENVVQKKKMNPNTNNYNFLLQNQENQSKSHSPIQSNNNLNFVQKVDKNLQHPMPQLQQPQIIPHNSISPSQYSIPNQFIKNDQQFFYQQQNKEQMQQKQLQNYNYIPIQQQQQQQQLQMQQQQQQQIYYQQQQYSNQFYQQQYNNFQDFEYPNIDQNLISKRYIECRSLQTRFLNHAL</sequence>
<dbReference type="EMBL" id="LDAU01000109">
    <property type="protein sequence ID" value="KRX05282.1"/>
    <property type="molecule type" value="Genomic_DNA"/>
</dbReference>
<reference evidence="1 2" key="1">
    <citation type="journal article" date="2015" name="Sci. Rep.">
        <title>Genome of the facultative scuticociliatosis pathogen Pseudocohnilembus persalinus provides insight into its virulence through horizontal gene transfer.</title>
        <authorList>
            <person name="Xiong J."/>
            <person name="Wang G."/>
            <person name="Cheng J."/>
            <person name="Tian M."/>
            <person name="Pan X."/>
            <person name="Warren A."/>
            <person name="Jiang C."/>
            <person name="Yuan D."/>
            <person name="Miao W."/>
        </authorList>
    </citation>
    <scope>NUCLEOTIDE SEQUENCE [LARGE SCALE GENOMIC DNA]</scope>
    <source>
        <strain evidence="1">36N120E</strain>
    </source>
</reference>